<keyword evidence="3" id="KW-1185">Reference proteome</keyword>
<sequence>MKTGKPIDAEGRRSRPPNRRATRCGWPLAAILAALAPAATATDQGGHHWPVGATTGAPAGSEAGRGGLQLFADRQALLDAAAGLALTEEDFSGGFVPSTGVRVCFQALGHRSNDPCFRPGTLAPGFGIRGSRGSIFDANALDVDVVVLGRDLFDMPTEVVGNNLLDLPRNPTRIDFDPHPTVVGMDVYDATQGLEVRIEAYAEDDTLIGAFAVQPAALNIGAFAGFISDVPVRRVEVNAINDGSGEMIGRLLFGGGAGRLAAAQDRVDLGAVPQGGAAHAVARFSNAGHLPLPVALQLPPAPFALLDDDCSGGTLAAGDSCDVLVMLDSDARGVHVDHWQPAPGVSVELAAQVLPSRLVTAPGHLDFGAVSSGATSATQTVVVRNATAVAIQTGLSVAVPAPFVRTGGSCPSAGIDLAPGEACTLDIAFNPLVAGEFDADLALFHADGQGDGITLAGRATQGGAP</sequence>
<gene>
    <name evidence="2" type="ORF">EDC25_10791</name>
</gene>
<feature type="region of interest" description="Disordered" evidence="1">
    <location>
        <begin position="1"/>
        <end position="21"/>
    </location>
</feature>
<name>A0A4R3LK28_9GAMM</name>
<evidence type="ECO:0000313" key="3">
    <source>
        <dbReference type="Proteomes" id="UP000294599"/>
    </source>
</evidence>
<accession>A0A4R3LK28</accession>
<feature type="compositionally biased region" description="Basic and acidic residues" evidence="1">
    <location>
        <begin position="1"/>
        <end position="13"/>
    </location>
</feature>
<dbReference type="OrthoDB" id="6056921at2"/>
<dbReference type="RefSeq" id="WP_132577342.1">
    <property type="nucleotide sequence ID" value="NZ_JBHLWF010000032.1"/>
</dbReference>
<evidence type="ECO:0000313" key="2">
    <source>
        <dbReference type="EMBL" id="TCS98894.1"/>
    </source>
</evidence>
<comment type="caution">
    <text evidence="2">The sequence shown here is derived from an EMBL/GenBank/DDBJ whole genome shotgun (WGS) entry which is preliminary data.</text>
</comment>
<protein>
    <recommendedName>
        <fullName evidence="4">Choice-of-anchor D domain-containing protein</fullName>
    </recommendedName>
</protein>
<evidence type="ECO:0000256" key="1">
    <source>
        <dbReference type="SAM" id="MobiDB-lite"/>
    </source>
</evidence>
<dbReference type="NCBIfam" id="NF012200">
    <property type="entry name" value="choice_anch_D"/>
    <property type="match status" value="1"/>
</dbReference>
<dbReference type="Gene3D" id="2.60.40.10">
    <property type="entry name" value="Immunoglobulins"/>
    <property type="match status" value="2"/>
</dbReference>
<evidence type="ECO:0008006" key="4">
    <source>
        <dbReference type="Google" id="ProtNLM"/>
    </source>
</evidence>
<reference evidence="2 3" key="1">
    <citation type="submission" date="2019-03" db="EMBL/GenBank/DDBJ databases">
        <title>Genomic Encyclopedia of Type Strains, Phase IV (KMG-IV): sequencing the most valuable type-strain genomes for metagenomic binning, comparative biology and taxonomic classification.</title>
        <authorList>
            <person name="Goeker M."/>
        </authorList>
    </citation>
    <scope>NUCLEOTIDE SEQUENCE [LARGE SCALE GENOMIC DNA]</scope>
    <source>
        <strain evidence="2 3">DSM 21944</strain>
    </source>
</reference>
<dbReference type="EMBL" id="SMAF01000007">
    <property type="protein sequence ID" value="TCS98894.1"/>
    <property type="molecule type" value="Genomic_DNA"/>
</dbReference>
<organism evidence="2 3">
    <name type="scientific">Pseudofulvimonas gallinarii</name>
    <dbReference type="NCBI Taxonomy" id="634155"/>
    <lineage>
        <taxon>Bacteria</taxon>
        <taxon>Pseudomonadati</taxon>
        <taxon>Pseudomonadota</taxon>
        <taxon>Gammaproteobacteria</taxon>
        <taxon>Lysobacterales</taxon>
        <taxon>Rhodanobacteraceae</taxon>
        <taxon>Pseudofulvimonas</taxon>
    </lineage>
</organism>
<proteinExistence type="predicted"/>
<dbReference type="InterPro" id="IPR013783">
    <property type="entry name" value="Ig-like_fold"/>
</dbReference>
<dbReference type="AlphaFoldDB" id="A0A4R3LK28"/>
<dbReference type="Proteomes" id="UP000294599">
    <property type="component" value="Unassembled WGS sequence"/>
</dbReference>